<dbReference type="EMBL" id="JAUKUA010000005">
    <property type="protein sequence ID" value="KAK0711644.1"/>
    <property type="molecule type" value="Genomic_DNA"/>
</dbReference>
<dbReference type="Proteomes" id="UP001172102">
    <property type="component" value="Unassembled WGS sequence"/>
</dbReference>
<proteinExistence type="predicted"/>
<accession>A0AA40A9F0</accession>
<feature type="compositionally biased region" description="Basic and acidic residues" evidence="1">
    <location>
        <begin position="7"/>
        <end position="16"/>
    </location>
</feature>
<comment type="caution">
    <text evidence="2">The sequence shown here is derived from an EMBL/GenBank/DDBJ whole genome shotgun (WGS) entry which is preliminary data.</text>
</comment>
<name>A0AA40A9F0_9PEZI</name>
<feature type="region of interest" description="Disordered" evidence="1">
    <location>
        <begin position="1"/>
        <end position="75"/>
    </location>
</feature>
<keyword evidence="3" id="KW-1185">Reference proteome</keyword>
<evidence type="ECO:0000313" key="2">
    <source>
        <dbReference type="EMBL" id="KAK0711644.1"/>
    </source>
</evidence>
<gene>
    <name evidence="2" type="ORF">B0H67DRAFT_297970</name>
</gene>
<evidence type="ECO:0000256" key="1">
    <source>
        <dbReference type="SAM" id="MobiDB-lite"/>
    </source>
</evidence>
<sequence>MLNSESNKLDRRKEIMEGVPCLGVESAPDVSDSDETIDNASQVAVEDSEATVEQTPEALSNSDSTATRSRSRPLKRRKIQRALPLKWQLERAGHRLARNTIRTVPREIIALISRARDSESCIEASVLLERTDSSNWSPQALHLVTRHLLVHPSHTFTSAFIRDTLLYHIRRAVFAALEERGTQSDPESIRINPILFSTLIECANTRPDSFFFGYIFGLVREGCSRHDAEVAAAVIRRATLPMVRVKHRLSKEGLEDDDETEDELGDVPTGATLNNWDICLEMLCEMGVAAETGQEFMSVRKFPCPDPKGCVRAILEAVLERMKESNVEMPAGAVMGVLEYLLCWESTWPVPGVFQWCLGTFIDIYKREYDGKPDEKVLDGLQSLRCTINESVAHEYSGEWQREMKLKRRPRRG</sequence>
<dbReference type="AlphaFoldDB" id="A0AA40A9F0"/>
<dbReference type="Pfam" id="PF05291">
    <property type="entry name" value="Bystin"/>
    <property type="match status" value="1"/>
</dbReference>
<evidence type="ECO:0000313" key="3">
    <source>
        <dbReference type="Proteomes" id="UP001172102"/>
    </source>
</evidence>
<protein>
    <submittedName>
        <fullName evidence="2">Uncharacterized protein</fullName>
    </submittedName>
</protein>
<feature type="compositionally biased region" description="Polar residues" evidence="1">
    <location>
        <begin position="51"/>
        <end position="68"/>
    </location>
</feature>
<organism evidence="2 3">
    <name type="scientific">Lasiosphaeris hirsuta</name>
    <dbReference type="NCBI Taxonomy" id="260670"/>
    <lineage>
        <taxon>Eukaryota</taxon>
        <taxon>Fungi</taxon>
        <taxon>Dikarya</taxon>
        <taxon>Ascomycota</taxon>
        <taxon>Pezizomycotina</taxon>
        <taxon>Sordariomycetes</taxon>
        <taxon>Sordariomycetidae</taxon>
        <taxon>Sordariales</taxon>
        <taxon>Lasiosphaeriaceae</taxon>
        <taxon>Lasiosphaeris</taxon>
    </lineage>
</organism>
<dbReference type="InterPro" id="IPR007955">
    <property type="entry name" value="Bystin"/>
</dbReference>
<reference evidence="2" key="1">
    <citation type="submission" date="2023-06" db="EMBL/GenBank/DDBJ databases">
        <title>Genome-scale phylogeny and comparative genomics of the fungal order Sordariales.</title>
        <authorList>
            <consortium name="Lawrence Berkeley National Laboratory"/>
            <person name="Hensen N."/>
            <person name="Bonometti L."/>
            <person name="Westerberg I."/>
            <person name="Brannstrom I.O."/>
            <person name="Guillou S."/>
            <person name="Cros-Aarteil S."/>
            <person name="Calhoun S."/>
            <person name="Haridas S."/>
            <person name="Kuo A."/>
            <person name="Mondo S."/>
            <person name="Pangilinan J."/>
            <person name="Riley R."/>
            <person name="Labutti K."/>
            <person name="Andreopoulos B."/>
            <person name="Lipzen A."/>
            <person name="Chen C."/>
            <person name="Yanf M."/>
            <person name="Daum C."/>
            <person name="Ng V."/>
            <person name="Clum A."/>
            <person name="Steindorff A."/>
            <person name="Ohm R."/>
            <person name="Martin F."/>
            <person name="Silar P."/>
            <person name="Natvig D."/>
            <person name="Lalanne C."/>
            <person name="Gautier V."/>
            <person name="Ament-Velasquez S.L."/>
            <person name="Kruys A."/>
            <person name="Hutchinson M.I."/>
            <person name="Powell A.J."/>
            <person name="Barry K."/>
            <person name="Miller A.N."/>
            <person name="Grigoriev I.V."/>
            <person name="Debuchy R."/>
            <person name="Gladieux P."/>
            <person name="Thoren M.H."/>
            <person name="Johannesson H."/>
        </authorList>
    </citation>
    <scope>NUCLEOTIDE SEQUENCE</scope>
    <source>
        <strain evidence="2">SMH4607-1</strain>
    </source>
</reference>